<name>A0AAJ7CCM0_CEPCN</name>
<proteinExistence type="predicted"/>
<protein>
    <submittedName>
        <fullName evidence="2">Uncharacterized protein LOC107273322</fullName>
    </submittedName>
</protein>
<dbReference type="GeneID" id="107273322"/>
<evidence type="ECO:0000313" key="1">
    <source>
        <dbReference type="Proteomes" id="UP000694920"/>
    </source>
</evidence>
<keyword evidence="1" id="KW-1185">Reference proteome</keyword>
<dbReference type="RefSeq" id="XP_015606889.1">
    <property type="nucleotide sequence ID" value="XM_015751403.2"/>
</dbReference>
<gene>
    <name evidence="2" type="primary">LOC107273322</name>
</gene>
<sequence length="106" mass="12054">MMQHPIVFTLIRCSVVPIDPMDAIKNSLLKVFTLNGSSRCISSWGSFAHYRIKNSLGIFLFRWGMMCTKKHSVSMISIGQCYGNIYQQLPMNERTNPCKSRLAAHV</sequence>
<evidence type="ECO:0000313" key="2">
    <source>
        <dbReference type="RefSeq" id="XP_015606889.1"/>
    </source>
</evidence>
<organism evidence="1 2">
    <name type="scientific">Cephus cinctus</name>
    <name type="common">Wheat stem sawfly</name>
    <dbReference type="NCBI Taxonomy" id="211228"/>
    <lineage>
        <taxon>Eukaryota</taxon>
        <taxon>Metazoa</taxon>
        <taxon>Ecdysozoa</taxon>
        <taxon>Arthropoda</taxon>
        <taxon>Hexapoda</taxon>
        <taxon>Insecta</taxon>
        <taxon>Pterygota</taxon>
        <taxon>Neoptera</taxon>
        <taxon>Endopterygota</taxon>
        <taxon>Hymenoptera</taxon>
        <taxon>Cephoidea</taxon>
        <taxon>Cephidae</taxon>
        <taxon>Cephus</taxon>
    </lineage>
</organism>
<dbReference type="AlphaFoldDB" id="A0AAJ7CCM0"/>
<accession>A0AAJ7CCM0</accession>
<dbReference type="Proteomes" id="UP000694920">
    <property type="component" value="Unplaced"/>
</dbReference>
<dbReference type="KEGG" id="ccin:107273322"/>
<reference evidence="2" key="1">
    <citation type="submission" date="2025-08" db="UniProtKB">
        <authorList>
            <consortium name="RefSeq"/>
        </authorList>
    </citation>
    <scope>IDENTIFICATION</scope>
</reference>